<feature type="binding site" evidence="6">
    <location>
        <begin position="50"/>
        <end position="51"/>
    </location>
    <ligand>
        <name>NAD(+)</name>
        <dbReference type="ChEBI" id="CHEBI:57540"/>
    </ligand>
</feature>
<dbReference type="PANTHER" id="PTHR20275:SF0">
    <property type="entry name" value="NAD KINASE"/>
    <property type="match status" value="1"/>
</dbReference>
<dbReference type="GO" id="GO:0005524">
    <property type="term" value="F:ATP binding"/>
    <property type="evidence" value="ECO:0007669"/>
    <property type="project" value="UniProtKB-KW"/>
</dbReference>
<dbReference type="RefSeq" id="WP_133528030.1">
    <property type="nucleotide sequence ID" value="NZ_CALCQM010000047.1"/>
</dbReference>
<comment type="caution">
    <text evidence="7">The sequence shown here is derived from an EMBL/GenBank/DDBJ whole genome shotgun (WGS) entry which is preliminary data.</text>
</comment>
<keyword evidence="3 6" id="KW-0521">NADP</keyword>
<keyword evidence="6" id="KW-0547">Nucleotide-binding</keyword>
<proteinExistence type="inferred from homology"/>
<keyword evidence="1 6" id="KW-0808">Transferase</keyword>
<evidence type="ECO:0000256" key="6">
    <source>
        <dbReference type="HAMAP-Rule" id="MF_00361"/>
    </source>
</evidence>
<keyword evidence="8" id="KW-1185">Reference proteome</keyword>
<feature type="binding site" evidence="6">
    <location>
        <position position="153"/>
    </location>
    <ligand>
        <name>NAD(+)</name>
        <dbReference type="ChEBI" id="CHEBI:57540"/>
    </ligand>
</feature>
<dbReference type="InterPro" id="IPR017438">
    <property type="entry name" value="ATP-NAD_kinase_N"/>
</dbReference>
<dbReference type="GO" id="GO:0005737">
    <property type="term" value="C:cytoplasm"/>
    <property type="evidence" value="ECO:0007669"/>
    <property type="project" value="UniProtKB-SubCell"/>
</dbReference>
<dbReference type="HAMAP" id="MF_00361">
    <property type="entry name" value="NAD_kinase"/>
    <property type="match status" value="1"/>
</dbReference>
<dbReference type="Gene3D" id="2.60.200.30">
    <property type="entry name" value="Probable inorganic polyphosphate/atp-NAD kinase, domain 2"/>
    <property type="match status" value="1"/>
</dbReference>
<evidence type="ECO:0000256" key="3">
    <source>
        <dbReference type="ARBA" id="ARBA00022857"/>
    </source>
</evidence>
<name>A0A4R6Q7A4_9FIRM</name>
<dbReference type="GO" id="GO:0019674">
    <property type="term" value="P:NAD+ metabolic process"/>
    <property type="evidence" value="ECO:0007669"/>
    <property type="project" value="InterPro"/>
</dbReference>
<dbReference type="AlphaFoldDB" id="A0A4R6Q7A4"/>
<organism evidence="7 8">
    <name type="scientific">Aminicella lysinilytica</name>
    <dbReference type="NCBI Taxonomy" id="433323"/>
    <lineage>
        <taxon>Bacteria</taxon>
        <taxon>Bacillati</taxon>
        <taxon>Bacillota</taxon>
        <taxon>Clostridia</taxon>
        <taxon>Peptostreptococcales</taxon>
        <taxon>Anaerovoracaceae</taxon>
        <taxon>Aminicella</taxon>
    </lineage>
</organism>
<dbReference type="SUPFAM" id="SSF111331">
    <property type="entry name" value="NAD kinase/diacylglycerol kinase-like"/>
    <property type="match status" value="1"/>
</dbReference>
<evidence type="ECO:0000313" key="8">
    <source>
        <dbReference type="Proteomes" id="UP000295500"/>
    </source>
</evidence>
<feature type="binding site" evidence="6">
    <location>
        <begin position="164"/>
        <end position="169"/>
    </location>
    <ligand>
        <name>NAD(+)</name>
        <dbReference type="ChEBI" id="CHEBI:57540"/>
    </ligand>
</feature>
<keyword evidence="2 6" id="KW-0418">Kinase</keyword>
<dbReference type="GO" id="GO:0003951">
    <property type="term" value="F:NAD+ kinase activity"/>
    <property type="evidence" value="ECO:0007669"/>
    <property type="project" value="UniProtKB-UniRule"/>
</dbReference>
<comment type="similarity">
    <text evidence="6">Belongs to the NAD kinase family.</text>
</comment>
<keyword evidence="6" id="KW-0067">ATP-binding</keyword>
<dbReference type="InterPro" id="IPR002504">
    <property type="entry name" value="NADK"/>
</dbReference>
<dbReference type="OrthoDB" id="9774737at2"/>
<evidence type="ECO:0000256" key="2">
    <source>
        <dbReference type="ARBA" id="ARBA00022777"/>
    </source>
</evidence>
<evidence type="ECO:0000256" key="4">
    <source>
        <dbReference type="ARBA" id="ARBA00023027"/>
    </source>
</evidence>
<dbReference type="Pfam" id="PF20143">
    <property type="entry name" value="NAD_kinase_C"/>
    <property type="match status" value="1"/>
</dbReference>
<feature type="binding site" evidence="6">
    <location>
        <position position="161"/>
    </location>
    <ligand>
        <name>NAD(+)</name>
        <dbReference type="ChEBI" id="CHEBI:57540"/>
    </ligand>
</feature>
<dbReference type="EMBL" id="SNXO01000008">
    <property type="protein sequence ID" value="TDP58101.1"/>
    <property type="molecule type" value="Genomic_DNA"/>
</dbReference>
<dbReference type="InterPro" id="IPR017437">
    <property type="entry name" value="ATP-NAD_kinase_PpnK-typ_C"/>
</dbReference>
<dbReference type="GO" id="GO:0051287">
    <property type="term" value="F:NAD binding"/>
    <property type="evidence" value="ECO:0007669"/>
    <property type="project" value="UniProtKB-ARBA"/>
</dbReference>
<dbReference type="Pfam" id="PF01513">
    <property type="entry name" value="NAD_kinase"/>
    <property type="match status" value="1"/>
</dbReference>
<accession>A0A4R6Q7A4</accession>
<keyword evidence="6" id="KW-0963">Cytoplasm</keyword>
<comment type="subcellular location">
    <subcellularLocation>
        <location evidence="6">Cytoplasm</location>
    </subcellularLocation>
</comment>
<protein>
    <recommendedName>
        <fullName evidence="6">NAD kinase</fullName>
        <ecNumber evidence="6">2.7.1.23</ecNumber>
    </recommendedName>
    <alternativeName>
        <fullName evidence="6">ATP-dependent NAD kinase</fullName>
    </alternativeName>
</protein>
<comment type="caution">
    <text evidence="6">Lacks conserved residue(s) required for the propagation of feature annotation.</text>
</comment>
<gene>
    <name evidence="6" type="primary">nadK</name>
    <name evidence="7" type="ORF">EV211_10847</name>
</gene>
<dbReference type="GO" id="GO:0046872">
    <property type="term" value="F:metal ion binding"/>
    <property type="evidence" value="ECO:0007669"/>
    <property type="project" value="UniProtKB-UniRule"/>
</dbReference>
<dbReference type="GO" id="GO:0006741">
    <property type="term" value="P:NADP+ biosynthetic process"/>
    <property type="evidence" value="ECO:0007669"/>
    <property type="project" value="UniProtKB-UniRule"/>
</dbReference>
<dbReference type="Proteomes" id="UP000295500">
    <property type="component" value="Unassembled WGS sequence"/>
</dbReference>
<dbReference type="InterPro" id="IPR016064">
    <property type="entry name" value="NAD/diacylglycerol_kinase_sf"/>
</dbReference>
<dbReference type="PANTHER" id="PTHR20275">
    <property type="entry name" value="NAD KINASE"/>
    <property type="match status" value="1"/>
</dbReference>
<comment type="catalytic activity">
    <reaction evidence="5 6">
        <text>NAD(+) + ATP = ADP + NADP(+) + H(+)</text>
        <dbReference type="Rhea" id="RHEA:18629"/>
        <dbReference type="ChEBI" id="CHEBI:15378"/>
        <dbReference type="ChEBI" id="CHEBI:30616"/>
        <dbReference type="ChEBI" id="CHEBI:57540"/>
        <dbReference type="ChEBI" id="CHEBI:58349"/>
        <dbReference type="ChEBI" id="CHEBI:456216"/>
        <dbReference type="EC" id="2.7.1.23"/>
    </reaction>
</comment>
<dbReference type="EC" id="2.7.1.23" evidence="6"/>
<dbReference type="Gene3D" id="3.40.50.10330">
    <property type="entry name" value="Probable inorganic polyphosphate/atp-NAD kinase, domain 1"/>
    <property type="match status" value="1"/>
</dbReference>
<comment type="cofactor">
    <cofactor evidence="6">
        <name>a divalent metal cation</name>
        <dbReference type="ChEBI" id="CHEBI:60240"/>
    </cofactor>
</comment>
<evidence type="ECO:0000256" key="1">
    <source>
        <dbReference type="ARBA" id="ARBA00022679"/>
    </source>
</evidence>
<feature type="binding site" evidence="6">
    <location>
        <begin position="124"/>
        <end position="125"/>
    </location>
    <ligand>
        <name>NAD(+)</name>
        <dbReference type="ChEBI" id="CHEBI:57540"/>
    </ligand>
</feature>
<reference evidence="7 8" key="1">
    <citation type="submission" date="2019-03" db="EMBL/GenBank/DDBJ databases">
        <title>Genomic Encyclopedia of Type Strains, Phase IV (KMG-IV): sequencing the most valuable type-strain genomes for metagenomic binning, comparative biology and taxonomic classification.</title>
        <authorList>
            <person name="Goeker M."/>
        </authorList>
    </citation>
    <scope>NUCLEOTIDE SEQUENCE [LARGE SCALE GENOMIC DNA]</scope>
    <source>
        <strain evidence="7 8">DSM 28287</strain>
    </source>
</reference>
<feature type="binding site" evidence="6">
    <location>
        <position position="188"/>
    </location>
    <ligand>
        <name>NAD(+)</name>
        <dbReference type="ChEBI" id="CHEBI:57540"/>
    </ligand>
</feature>
<sequence length="267" mass="29860">MEKKIIIFTRDDATSKNTERILRKKLDNTGYLVTSSYCPDADLLVCIGGDGTFLEAIHKFDFPSMPIIGINTGHLGFFQEIMPAKMDDFIFNFSNNKYSLQPLSTVKIQINTKSGETYEHIGLNEVIIKNSNARTVHLNMSIGGSFIERYSGDGILVATPAGSTAYNYSLGGSIVDPRLNLLQVTPMAPMNTTAYRSFTSSVLLPSELSLDLIPDMYEESALSIIYDGFRKTYDNARSLTVSFSDIKVNLLRFEGYDFWTKVKSKFL</sequence>
<evidence type="ECO:0000256" key="5">
    <source>
        <dbReference type="ARBA" id="ARBA00047925"/>
    </source>
</evidence>
<evidence type="ECO:0000313" key="7">
    <source>
        <dbReference type="EMBL" id="TDP58101.1"/>
    </source>
</evidence>
<feature type="active site" description="Proton acceptor" evidence="6">
    <location>
        <position position="50"/>
    </location>
</feature>
<keyword evidence="4 6" id="KW-0520">NAD</keyword>
<comment type="function">
    <text evidence="6">Involved in the regulation of the intracellular balance of NAD and NADP, and is a key enzyme in the biosynthesis of NADP. Catalyzes specifically the phosphorylation on 2'-hydroxyl of the adenosine moiety of NAD to yield NADP.</text>
</comment>